<dbReference type="Pfam" id="PF13715">
    <property type="entry name" value="CarbopepD_reg_2"/>
    <property type="match status" value="1"/>
</dbReference>
<feature type="domain" description="TonB-dependent receptor plug" evidence="9">
    <location>
        <begin position="145"/>
        <end position="250"/>
    </location>
</feature>
<dbReference type="InterPro" id="IPR039426">
    <property type="entry name" value="TonB-dep_rcpt-like"/>
</dbReference>
<dbReference type="InterPro" id="IPR037066">
    <property type="entry name" value="Plug_dom_sf"/>
</dbReference>
<dbReference type="Pfam" id="PF07715">
    <property type="entry name" value="Plug"/>
    <property type="match status" value="1"/>
</dbReference>
<dbReference type="InterPro" id="IPR008969">
    <property type="entry name" value="CarboxyPept-like_regulatory"/>
</dbReference>
<keyword evidence="11" id="KW-1185">Reference proteome</keyword>
<comment type="caution">
    <text evidence="10">The sequence shown here is derived from an EMBL/GenBank/DDBJ whole genome shotgun (WGS) entry which is preliminary data.</text>
</comment>
<dbReference type="Proteomes" id="UP001310022">
    <property type="component" value="Unassembled WGS sequence"/>
</dbReference>
<evidence type="ECO:0000256" key="8">
    <source>
        <dbReference type="SAM" id="SignalP"/>
    </source>
</evidence>
<dbReference type="NCBIfam" id="TIGR04057">
    <property type="entry name" value="SusC_RagA_signa"/>
    <property type="match status" value="1"/>
</dbReference>
<keyword evidence="3 7" id="KW-1134">Transmembrane beta strand</keyword>
<dbReference type="InterPro" id="IPR012910">
    <property type="entry name" value="Plug_dom"/>
</dbReference>
<sequence length="1052" mass="116403">MHVFIQRVRGCKFFKLMAILCFLTITHPFLAVSHATASDLALTSLNQENQDKIKIKGKVAGSDDSSGLPGVNVAIKGTSRGTITDFEGNYDLEIDEANAILVFSAIGYTSEEVAVGGRTTVDVVLQLNVQELEEVVVVGYGVQRKADITGAVAVMNVEDMKTQSASDLGEMLQGRTPGVQVNSDGQPGALPQVRIRGVGTFNNADPLYVIDGVPINGVPRDFNPNDIESMQILKDASAGAIYGSRAANGVIIITTKQGKKESPLSLDYKGYYGVDYVWQRMPVTSRRNYQTLNNEARINSGKALAPANNPFDDAYITDVDTDWQNEGLKNGSRQNHNINLSGGSKYSTYNVSLDYFSSQGTYVGNGPNYERYTARVNNMTERGILKMGTSLFYANSNEDHLLATDGTLAGGRPPLINDLVLAIPTMRVYDPNNLGGFGGTLQDREDAISLNGIGANSLMEGKTFVNRVFGSWYGQLTFIDKEKHKLRYKLNTSYDKVIARDWRFTPEFNLGYFFTNNIARLNDDTREYTSTLVENTLTYDFKTGKHSVNLLAGQMFQSYETDNRYAGATGFSMPYYPTLSNGETKSSAAYHDKSVLASYLGRANYNYDDRYLITATVRRDGSSKFSPKYRFGVFPSVALGWRLTNEDWFPVSKDLLSDLKFRASWGRLGNENIGNYAYSAAINPNIVYSFTDANGNVVRTTGAAQTSVVYPNLKWEEKTTSNVGFDFDFFHSKILFSAEYYNSLSEDILVNVPIPLSVGSINASPMVNAGTLRNRGLEFQATYRKSTGDFNFDLTANFSTNHNKVINLGTNNDEILGAGSITRVGHEIGRHYGYVYDGIFQSQQEVDDHAFQSAGTAAGDIRFRDVSGPDGVPDGVIDEHDRVDLGSAMPKYNYGLTFSASYKNFDFTIFANGAGGYLINNSLYRNLMHSGGDNNYHLDMVDRWTPTNTSTNIPRLVWEDPNQNGRDSDRPGWLQNGTYLRINTVSFGYTLPKDLVKGMRHARVYATAQNLYTFTGYEGYNPDFTSNVWSPGFDGGSYPKPRTFMLGIELGF</sequence>
<evidence type="ECO:0000256" key="3">
    <source>
        <dbReference type="ARBA" id="ARBA00022452"/>
    </source>
</evidence>
<comment type="similarity">
    <text evidence="7">Belongs to the TonB-dependent receptor family.</text>
</comment>
<dbReference type="InterPro" id="IPR036942">
    <property type="entry name" value="Beta-barrel_TonB_sf"/>
</dbReference>
<evidence type="ECO:0000256" key="4">
    <source>
        <dbReference type="ARBA" id="ARBA00022692"/>
    </source>
</evidence>
<dbReference type="Gene3D" id="2.170.130.10">
    <property type="entry name" value="TonB-dependent receptor, plug domain"/>
    <property type="match status" value="1"/>
</dbReference>
<feature type="signal peptide" evidence="8">
    <location>
        <begin position="1"/>
        <end position="31"/>
    </location>
</feature>
<keyword evidence="2 7" id="KW-0813">Transport</keyword>
<evidence type="ECO:0000256" key="7">
    <source>
        <dbReference type="PROSITE-ProRule" id="PRU01360"/>
    </source>
</evidence>
<protein>
    <submittedName>
        <fullName evidence="10">SusC/RagA family TonB-linked outer membrane protein</fullName>
    </submittedName>
</protein>
<keyword evidence="8" id="KW-0732">Signal</keyword>
<dbReference type="Gene3D" id="2.60.40.1120">
    <property type="entry name" value="Carboxypeptidase-like, regulatory domain"/>
    <property type="match status" value="1"/>
</dbReference>
<evidence type="ECO:0000256" key="6">
    <source>
        <dbReference type="ARBA" id="ARBA00023237"/>
    </source>
</evidence>
<dbReference type="NCBIfam" id="TIGR04056">
    <property type="entry name" value="OMP_RagA_SusC"/>
    <property type="match status" value="1"/>
</dbReference>
<evidence type="ECO:0000313" key="11">
    <source>
        <dbReference type="Proteomes" id="UP001310022"/>
    </source>
</evidence>
<evidence type="ECO:0000256" key="1">
    <source>
        <dbReference type="ARBA" id="ARBA00004571"/>
    </source>
</evidence>
<evidence type="ECO:0000256" key="2">
    <source>
        <dbReference type="ARBA" id="ARBA00022448"/>
    </source>
</evidence>
<organism evidence="10 11">
    <name type="scientific">Persicobacter diffluens</name>
    <dbReference type="NCBI Taxonomy" id="981"/>
    <lineage>
        <taxon>Bacteria</taxon>
        <taxon>Pseudomonadati</taxon>
        <taxon>Bacteroidota</taxon>
        <taxon>Cytophagia</taxon>
        <taxon>Cytophagales</taxon>
        <taxon>Persicobacteraceae</taxon>
        <taxon>Persicobacter</taxon>
    </lineage>
</organism>
<feature type="chain" id="PRO_5042852379" evidence="8">
    <location>
        <begin position="32"/>
        <end position="1052"/>
    </location>
</feature>
<name>A0AAN4W1S3_9BACT</name>
<evidence type="ECO:0000256" key="5">
    <source>
        <dbReference type="ARBA" id="ARBA00023136"/>
    </source>
</evidence>
<dbReference type="GO" id="GO:0009279">
    <property type="term" value="C:cell outer membrane"/>
    <property type="evidence" value="ECO:0007669"/>
    <property type="project" value="UniProtKB-SubCell"/>
</dbReference>
<evidence type="ECO:0000259" key="9">
    <source>
        <dbReference type="Pfam" id="PF07715"/>
    </source>
</evidence>
<dbReference type="InterPro" id="IPR023996">
    <property type="entry name" value="TonB-dep_OMP_SusC/RagA"/>
</dbReference>
<accession>A0AAN4W1S3</accession>
<keyword evidence="6 7" id="KW-0998">Cell outer membrane</keyword>
<dbReference type="AlphaFoldDB" id="A0AAN4W1S3"/>
<dbReference type="InterPro" id="IPR023997">
    <property type="entry name" value="TonB-dep_OMP_SusC/RagA_CS"/>
</dbReference>
<gene>
    <name evidence="10" type="ORF">PEDI_47660</name>
</gene>
<keyword evidence="5 7" id="KW-0472">Membrane</keyword>
<comment type="subcellular location">
    <subcellularLocation>
        <location evidence="1 7">Cell outer membrane</location>
        <topology evidence="1 7">Multi-pass membrane protein</topology>
    </subcellularLocation>
</comment>
<dbReference type="SUPFAM" id="SSF56935">
    <property type="entry name" value="Porins"/>
    <property type="match status" value="1"/>
</dbReference>
<proteinExistence type="inferred from homology"/>
<keyword evidence="4 7" id="KW-0812">Transmembrane</keyword>
<evidence type="ECO:0000313" key="10">
    <source>
        <dbReference type="EMBL" id="GJM64214.1"/>
    </source>
</evidence>
<dbReference type="PROSITE" id="PS52016">
    <property type="entry name" value="TONB_DEPENDENT_REC_3"/>
    <property type="match status" value="1"/>
</dbReference>
<dbReference type="Gene3D" id="2.40.170.20">
    <property type="entry name" value="TonB-dependent receptor, beta-barrel domain"/>
    <property type="match status" value="1"/>
</dbReference>
<reference evidence="10 11" key="1">
    <citation type="submission" date="2021-12" db="EMBL/GenBank/DDBJ databases">
        <title>Genome sequencing of bacteria with rrn-lacking chromosome and rrn-plasmid.</title>
        <authorList>
            <person name="Anda M."/>
            <person name="Iwasaki W."/>
        </authorList>
    </citation>
    <scope>NUCLEOTIDE SEQUENCE [LARGE SCALE GENOMIC DNA]</scope>
    <source>
        <strain evidence="10 11">NBRC 15940</strain>
    </source>
</reference>
<dbReference type="RefSeq" id="WP_338239296.1">
    <property type="nucleotide sequence ID" value="NZ_BQKE01000004.1"/>
</dbReference>
<dbReference type="SUPFAM" id="SSF49464">
    <property type="entry name" value="Carboxypeptidase regulatory domain-like"/>
    <property type="match status" value="1"/>
</dbReference>
<dbReference type="EMBL" id="BQKE01000004">
    <property type="protein sequence ID" value="GJM64214.1"/>
    <property type="molecule type" value="Genomic_DNA"/>
</dbReference>